<dbReference type="OrthoDB" id="6238810at2"/>
<dbReference type="AlphaFoldDB" id="A0A0E3Z2W9"/>
<evidence type="ECO:0008006" key="4">
    <source>
        <dbReference type="Google" id="ProtNLM"/>
    </source>
</evidence>
<keyword evidence="3" id="KW-1185">Reference proteome</keyword>
<dbReference type="EMBL" id="CP011144">
    <property type="protein sequence ID" value="AKC88014.1"/>
    <property type="molecule type" value="Genomic_DNA"/>
</dbReference>
<dbReference type="PATRIC" id="fig|314722.6.peg.3420"/>
<evidence type="ECO:0000313" key="2">
    <source>
        <dbReference type="EMBL" id="AKC88014.1"/>
    </source>
</evidence>
<dbReference type="Proteomes" id="UP000033067">
    <property type="component" value="Chromosome"/>
</dbReference>
<feature type="signal peptide" evidence="1">
    <location>
        <begin position="1"/>
        <end position="21"/>
    </location>
</feature>
<proteinExistence type="predicted"/>
<reference evidence="2 3" key="1">
    <citation type="journal article" date="2015" name="Genome Announc.">
        <title>Complete Genome Sequence of Pseudoxanthomonas suwonensis Strain J1, a Cellulose-Degrading Bacterium Isolated from Leaf- and Wood-Enriched Soil.</title>
        <authorList>
            <person name="Hou L."/>
            <person name="Jiang J."/>
            <person name="Xu Z."/>
            <person name="Zhou Y."/>
            <person name="Leung F.C."/>
        </authorList>
    </citation>
    <scope>NUCLEOTIDE SEQUENCE [LARGE SCALE GENOMIC DNA]</scope>
    <source>
        <strain evidence="2 3">J1</strain>
    </source>
</reference>
<sequence>MSPPRLACALLLAALPIHAHAAGKEPDPGVAPLLEQLGYRYEIDGDGDYKLIMAIEDDDRTQMVFVRSPVESYGRHRIREIWSPAYKADGGTFPAPVANRLLEASNDLKLGAWVKNGGYAMLVVKIDADAGAEALEQAITAAVTSADEMERELAGDLASDEF</sequence>
<accession>A0A0E3Z2W9</accession>
<name>A0A0E3Z2W9_9GAMM</name>
<keyword evidence="1" id="KW-0732">Signal</keyword>
<evidence type="ECO:0000313" key="3">
    <source>
        <dbReference type="Proteomes" id="UP000033067"/>
    </source>
</evidence>
<feature type="chain" id="PRO_5002416243" description="Sensory transduction regulator" evidence="1">
    <location>
        <begin position="22"/>
        <end position="162"/>
    </location>
</feature>
<evidence type="ECO:0000256" key="1">
    <source>
        <dbReference type="SAM" id="SignalP"/>
    </source>
</evidence>
<gene>
    <name evidence="2" type="ORF">WQ53_15810</name>
</gene>
<dbReference type="KEGG" id="psuw:WQ53_15810"/>
<organism evidence="2 3">
    <name type="scientific">Pseudoxanthomonas suwonensis</name>
    <dbReference type="NCBI Taxonomy" id="314722"/>
    <lineage>
        <taxon>Bacteria</taxon>
        <taxon>Pseudomonadati</taxon>
        <taxon>Pseudomonadota</taxon>
        <taxon>Gammaproteobacteria</taxon>
        <taxon>Lysobacterales</taxon>
        <taxon>Lysobacteraceae</taxon>
        <taxon>Pseudoxanthomonas</taxon>
    </lineage>
</organism>
<dbReference type="RefSeq" id="WP_052633637.1">
    <property type="nucleotide sequence ID" value="NZ_CP011144.1"/>
</dbReference>
<protein>
    <recommendedName>
        <fullName evidence="4">Sensory transduction regulator</fullName>
    </recommendedName>
</protein>